<keyword evidence="4" id="KW-1185">Reference proteome</keyword>
<feature type="compositionally biased region" description="Polar residues" evidence="1">
    <location>
        <begin position="30"/>
        <end position="43"/>
    </location>
</feature>
<dbReference type="EMBL" id="ML119646">
    <property type="protein sequence ID" value="RPA87413.1"/>
    <property type="molecule type" value="Genomic_DNA"/>
</dbReference>
<feature type="transmembrane region" description="Helical" evidence="2">
    <location>
        <begin position="284"/>
        <end position="305"/>
    </location>
</feature>
<reference evidence="3 4" key="1">
    <citation type="journal article" date="2018" name="Nat. Ecol. Evol.">
        <title>Pezizomycetes genomes reveal the molecular basis of ectomycorrhizal truffle lifestyle.</title>
        <authorList>
            <person name="Murat C."/>
            <person name="Payen T."/>
            <person name="Noel B."/>
            <person name="Kuo A."/>
            <person name="Morin E."/>
            <person name="Chen J."/>
            <person name="Kohler A."/>
            <person name="Krizsan K."/>
            <person name="Balestrini R."/>
            <person name="Da Silva C."/>
            <person name="Montanini B."/>
            <person name="Hainaut M."/>
            <person name="Levati E."/>
            <person name="Barry K.W."/>
            <person name="Belfiori B."/>
            <person name="Cichocki N."/>
            <person name="Clum A."/>
            <person name="Dockter R.B."/>
            <person name="Fauchery L."/>
            <person name="Guy J."/>
            <person name="Iotti M."/>
            <person name="Le Tacon F."/>
            <person name="Lindquist E.A."/>
            <person name="Lipzen A."/>
            <person name="Malagnac F."/>
            <person name="Mello A."/>
            <person name="Molinier V."/>
            <person name="Miyauchi S."/>
            <person name="Poulain J."/>
            <person name="Riccioni C."/>
            <person name="Rubini A."/>
            <person name="Sitrit Y."/>
            <person name="Splivallo R."/>
            <person name="Traeger S."/>
            <person name="Wang M."/>
            <person name="Zifcakova L."/>
            <person name="Wipf D."/>
            <person name="Zambonelli A."/>
            <person name="Paolocci F."/>
            <person name="Nowrousian M."/>
            <person name="Ottonello S."/>
            <person name="Baldrian P."/>
            <person name="Spatafora J.W."/>
            <person name="Henrissat B."/>
            <person name="Nagy L.G."/>
            <person name="Aury J.M."/>
            <person name="Wincker P."/>
            <person name="Grigoriev I.V."/>
            <person name="Bonfante P."/>
            <person name="Martin F.M."/>
        </authorList>
    </citation>
    <scope>NUCLEOTIDE SEQUENCE [LARGE SCALE GENOMIC DNA]</scope>
    <source>
        <strain evidence="3 4">RN42</strain>
    </source>
</reference>
<dbReference type="OrthoDB" id="3057599at2759"/>
<gene>
    <name evidence="3" type="ORF">BJ508DRAFT_59542</name>
</gene>
<dbReference type="AlphaFoldDB" id="A0A3N4IMR4"/>
<name>A0A3N4IMR4_ASCIM</name>
<organism evidence="3 4">
    <name type="scientific">Ascobolus immersus RN42</name>
    <dbReference type="NCBI Taxonomy" id="1160509"/>
    <lineage>
        <taxon>Eukaryota</taxon>
        <taxon>Fungi</taxon>
        <taxon>Dikarya</taxon>
        <taxon>Ascomycota</taxon>
        <taxon>Pezizomycotina</taxon>
        <taxon>Pezizomycetes</taxon>
        <taxon>Pezizales</taxon>
        <taxon>Ascobolaceae</taxon>
        <taxon>Ascobolus</taxon>
    </lineage>
</organism>
<feature type="transmembrane region" description="Helical" evidence="2">
    <location>
        <begin position="469"/>
        <end position="494"/>
    </location>
</feature>
<accession>A0A3N4IMR4</accession>
<evidence type="ECO:0000256" key="2">
    <source>
        <dbReference type="SAM" id="Phobius"/>
    </source>
</evidence>
<keyword evidence="2" id="KW-0812">Transmembrane</keyword>
<dbReference type="PANTHER" id="PTHR37544:SF3">
    <property type="entry name" value="SPRAY"/>
    <property type="match status" value="1"/>
</dbReference>
<feature type="transmembrane region" description="Helical" evidence="2">
    <location>
        <begin position="111"/>
        <end position="134"/>
    </location>
</feature>
<evidence type="ECO:0000313" key="3">
    <source>
        <dbReference type="EMBL" id="RPA87413.1"/>
    </source>
</evidence>
<evidence type="ECO:0000256" key="1">
    <source>
        <dbReference type="SAM" id="MobiDB-lite"/>
    </source>
</evidence>
<dbReference type="STRING" id="1160509.A0A3N4IMR4"/>
<dbReference type="InterPro" id="IPR021840">
    <property type="entry name" value="DUF3433"/>
</dbReference>
<feature type="transmembrane region" description="Helical" evidence="2">
    <location>
        <begin position="595"/>
        <end position="614"/>
    </location>
</feature>
<proteinExistence type="predicted"/>
<keyword evidence="2" id="KW-1133">Transmembrane helix</keyword>
<feature type="transmembrane region" description="Helical" evidence="2">
    <location>
        <begin position="154"/>
        <end position="175"/>
    </location>
</feature>
<feature type="transmembrane region" description="Helical" evidence="2">
    <location>
        <begin position="545"/>
        <end position="566"/>
    </location>
</feature>
<feature type="region of interest" description="Disordered" evidence="1">
    <location>
        <begin position="1"/>
        <end position="43"/>
    </location>
</feature>
<feature type="transmembrane region" description="Helical" evidence="2">
    <location>
        <begin position="438"/>
        <end position="457"/>
    </location>
</feature>
<feature type="compositionally biased region" description="Polar residues" evidence="1">
    <location>
        <begin position="7"/>
        <end position="19"/>
    </location>
</feature>
<evidence type="ECO:0000313" key="4">
    <source>
        <dbReference type="Proteomes" id="UP000275078"/>
    </source>
</evidence>
<keyword evidence="2" id="KW-0472">Membrane</keyword>
<protein>
    <submittedName>
        <fullName evidence="3">Uncharacterized protein</fullName>
    </submittedName>
</protein>
<dbReference type="PANTHER" id="PTHR37544">
    <property type="entry name" value="SPRAY-RELATED"/>
    <property type="match status" value="1"/>
</dbReference>
<sequence>MSDRTARSASNDNNLITKTSVKENGDHGMQQHTPQKCTETHTGPLRASQSLEIIRELHVESSKNPSDKTPAFINERPNLIPYPNGVELSEPYEPQNGEMPLDFRPLQLQSWFLIASSIFFGTCLSAIGLLLFLSSRREGPFRPKNGYYYAAGRYVPTIIGTVTTILWRSIFSSLVRMAPFFSMARHRGSLLESGGHPYKTILARYFPFVGLRNSGRNGHYMLLMGRLSTRFIIGFLVPMKSAYILPPTKITAFETLAASQDVKVLSDAVDNLSSSPLSLRISPVISYILLVIYATLLIATVAITVRLWGRETGLKWDPVSIADQIQLFHGERQLLYYYMKDIDTLPVNLGERTLFDRFANVSRLRLGYWKRSNGEVWHGIGILKGIGSVLPVGEQDNDSQTVHNKWFLPANRKIFDFKTKARRNSRRFLTGSLHPSKITLQMLMTMGVLVWLLVFQLDGRFARGWNPDFPLFWVIILFTSLPTGFAGVWVVYFFQADALLRILQPFAAMSRPGGADAQDSILLAYTNQLPGEIVIRALVNKHYKLAAVSTMSFVSIFIPIVVAGAFRVAPNYITSSNGTITGIKSYHVTVFERNIFTLIVYLLVAFGVLISLLVNQHARMLPRHPFHLAGLLALCYDSNVLADADVFGITDHVEERQCHFYARVLLKKARYAFGSCNPRESEGMGRVEAGRVGFDYRGFVKCVGYGRGSEIFRDPVVEHGYFRPKSYERKA</sequence>
<dbReference type="Pfam" id="PF11915">
    <property type="entry name" value="DUF3433"/>
    <property type="match status" value="2"/>
</dbReference>
<dbReference type="Proteomes" id="UP000275078">
    <property type="component" value="Unassembled WGS sequence"/>
</dbReference>